<evidence type="ECO:0000313" key="1">
    <source>
        <dbReference type="EMBL" id="SVA43399.1"/>
    </source>
</evidence>
<organism evidence="1">
    <name type="scientific">marine metagenome</name>
    <dbReference type="NCBI Taxonomy" id="408172"/>
    <lineage>
        <taxon>unclassified sequences</taxon>
        <taxon>metagenomes</taxon>
        <taxon>ecological metagenomes</taxon>
    </lineage>
</organism>
<dbReference type="EMBL" id="UINC01009687">
    <property type="protein sequence ID" value="SVA43399.1"/>
    <property type="molecule type" value="Genomic_DNA"/>
</dbReference>
<dbReference type="AlphaFoldDB" id="A0A381VSZ0"/>
<proteinExistence type="predicted"/>
<protein>
    <submittedName>
        <fullName evidence="1">Uncharacterized protein</fullName>
    </submittedName>
</protein>
<reference evidence="1" key="1">
    <citation type="submission" date="2018-05" db="EMBL/GenBank/DDBJ databases">
        <authorList>
            <person name="Lanie J.A."/>
            <person name="Ng W.-L."/>
            <person name="Kazmierczak K.M."/>
            <person name="Andrzejewski T.M."/>
            <person name="Davidsen T.M."/>
            <person name="Wayne K.J."/>
            <person name="Tettelin H."/>
            <person name="Glass J.I."/>
            <person name="Rusch D."/>
            <person name="Podicherti R."/>
            <person name="Tsui H.-C.T."/>
            <person name="Winkler M.E."/>
        </authorList>
    </citation>
    <scope>NUCLEOTIDE SEQUENCE</scope>
</reference>
<accession>A0A381VSZ0</accession>
<gene>
    <name evidence="1" type="ORF">METZ01_LOCUS96253</name>
</gene>
<name>A0A381VSZ0_9ZZZZ</name>
<sequence>MQPLIQDGHGQSNCDLVVVGTPV</sequence>